<sequence>MAAYLVEWGSLLLRWLHVVTAIAWIGASFFFMHLDASLRKTPTIAKGGVAWEVHGGGFYEMRKYLVAPDEMPAELTWHKWQSYWTWISGFSLLVWIYYGQSSLYLINPEVMPLQPWQAVLCGVGGLALGWLFYDNACKILVGKQDMLLAGLVFVFVVAMSWVWSHLFSGRGALIHTGALMATMMTGNVFLNIIPNQRKVVADLIAGRAPNPEFGKQAKQRSTHNNYFTLPVLFMMISNHYPTTYANAATIPLTVTLVIVAGALVRHFYNVRHSLHGNNWASPWWAWAVATLAMFAAFYVGMAASPSGRERLGLPPAAETVDPGKKADAAPAAVRRGAFELPPQKVIDVISTRCSMCHAAEPVFEGLQIPPKNIRFDTPEEIGREAAAIRVQAVMSHAMPPNNITEMTPGERAVLAAWLLPGG</sequence>
<dbReference type="EMBL" id="JAMOIM010000051">
    <property type="protein sequence ID" value="MCW6512484.1"/>
    <property type="molecule type" value="Genomic_DNA"/>
</dbReference>
<feature type="transmembrane region" description="Helical" evidence="1">
    <location>
        <begin position="172"/>
        <end position="193"/>
    </location>
</feature>
<dbReference type="RefSeq" id="WP_282588867.1">
    <property type="nucleotide sequence ID" value="NZ_JAMOIM010000051.1"/>
</dbReference>
<dbReference type="Pfam" id="PF06181">
    <property type="entry name" value="Urate_ox_N"/>
    <property type="match status" value="1"/>
</dbReference>
<reference evidence="3" key="1">
    <citation type="submission" date="2022-05" db="EMBL/GenBank/DDBJ databases">
        <authorList>
            <person name="Pankratov T."/>
        </authorList>
    </citation>
    <scope>NUCLEOTIDE SEQUENCE</scope>
    <source>
        <strain evidence="3">BP6-180914</strain>
    </source>
</reference>
<evidence type="ECO:0000313" key="3">
    <source>
        <dbReference type="EMBL" id="MCW6512484.1"/>
    </source>
</evidence>
<feature type="transmembrane region" description="Helical" evidence="1">
    <location>
        <begin position="283"/>
        <end position="303"/>
    </location>
</feature>
<proteinExistence type="predicted"/>
<organism evidence="3 4">
    <name type="scientific">Lichenifustis flavocetrariae</name>
    <dbReference type="NCBI Taxonomy" id="2949735"/>
    <lineage>
        <taxon>Bacteria</taxon>
        <taxon>Pseudomonadati</taxon>
        <taxon>Pseudomonadota</taxon>
        <taxon>Alphaproteobacteria</taxon>
        <taxon>Hyphomicrobiales</taxon>
        <taxon>Lichenihabitantaceae</taxon>
        <taxon>Lichenifustis</taxon>
    </lineage>
</organism>
<keyword evidence="1" id="KW-0472">Membrane</keyword>
<evidence type="ECO:0000313" key="4">
    <source>
        <dbReference type="Proteomes" id="UP001165667"/>
    </source>
</evidence>
<feature type="transmembrane region" description="Helical" evidence="1">
    <location>
        <begin position="83"/>
        <end position="100"/>
    </location>
</feature>
<dbReference type="AlphaFoldDB" id="A0AA42CMA7"/>
<feature type="transmembrane region" description="Helical" evidence="1">
    <location>
        <begin position="115"/>
        <end position="133"/>
    </location>
</feature>
<dbReference type="Proteomes" id="UP001165667">
    <property type="component" value="Unassembled WGS sequence"/>
</dbReference>
<feature type="domain" description="Urate oxidase N-terminal" evidence="2">
    <location>
        <begin position="3"/>
        <end position="295"/>
    </location>
</feature>
<accession>A0AA42CMA7</accession>
<protein>
    <submittedName>
        <fullName evidence="3">Urate hydroxylase PuuD</fullName>
    </submittedName>
</protein>
<gene>
    <name evidence="3" type="ORF">M8523_31715</name>
</gene>
<feature type="transmembrane region" description="Helical" evidence="1">
    <location>
        <begin position="244"/>
        <end position="263"/>
    </location>
</feature>
<feature type="transmembrane region" description="Helical" evidence="1">
    <location>
        <begin position="145"/>
        <end position="166"/>
    </location>
</feature>
<evidence type="ECO:0000259" key="2">
    <source>
        <dbReference type="Pfam" id="PF06181"/>
    </source>
</evidence>
<name>A0AA42CMA7_9HYPH</name>
<keyword evidence="1" id="KW-1133">Transmembrane helix</keyword>
<dbReference type="InterPro" id="IPR010389">
    <property type="entry name" value="Urate_ox_N"/>
</dbReference>
<comment type="caution">
    <text evidence="3">The sequence shown here is derived from an EMBL/GenBank/DDBJ whole genome shotgun (WGS) entry which is preliminary data.</text>
</comment>
<feature type="transmembrane region" description="Helical" evidence="1">
    <location>
        <begin position="12"/>
        <end position="32"/>
    </location>
</feature>
<keyword evidence="1" id="KW-0812">Transmembrane</keyword>
<evidence type="ECO:0000256" key="1">
    <source>
        <dbReference type="SAM" id="Phobius"/>
    </source>
</evidence>
<keyword evidence="4" id="KW-1185">Reference proteome</keyword>